<feature type="compositionally biased region" description="Basic and acidic residues" evidence="1">
    <location>
        <begin position="20"/>
        <end position="43"/>
    </location>
</feature>
<organism evidence="3">
    <name type="scientific">Dunaliella tertiolecta</name>
    <name type="common">Green alga</name>
    <dbReference type="NCBI Taxonomy" id="3047"/>
    <lineage>
        <taxon>Eukaryota</taxon>
        <taxon>Viridiplantae</taxon>
        <taxon>Chlorophyta</taxon>
        <taxon>core chlorophytes</taxon>
        <taxon>Chlorophyceae</taxon>
        <taxon>CS clade</taxon>
        <taxon>Chlamydomonadales</taxon>
        <taxon>Dunaliellaceae</taxon>
        <taxon>Dunaliella</taxon>
    </lineage>
</organism>
<dbReference type="AlphaFoldDB" id="A0A6S8J8B7"/>
<dbReference type="EMBL" id="HBIP01012072">
    <property type="protein sequence ID" value="CAE0491742.1"/>
    <property type="molecule type" value="Transcribed_RNA"/>
</dbReference>
<feature type="compositionally biased region" description="Low complexity" evidence="1">
    <location>
        <begin position="127"/>
        <end position="136"/>
    </location>
</feature>
<accession>A0A6S8J8B7</accession>
<feature type="region of interest" description="Disordered" evidence="1">
    <location>
        <begin position="110"/>
        <end position="163"/>
    </location>
</feature>
<feature type="region of interest" description="Disordered" evidence="1">
    <location>
        <begin position="1"/>
        <end position="91"/>
    </location>
</feature>
<feature type="compositionally biased region" description="Basic and acidic residues" evidence="1">
    <location>
        <begin position="137"/>
        <end position="155"/>
    </location>
</feature>
<proteinExistence type="predicted"/>
<evidence type="ECO:0000313" key="2">
    <source>
        <dbReference type="EMBL" id="CAE0491742.1"/>
    </source>
</evidence>
<reference evidence="3" key="1">
    <citation type="submission" date="2021-01" db="EMBL/GenBank/DDBJ databases">
        <authorList>
            <person name="Corre E."/>
            <person name="Pelletier E."/>
            <person name="Niang G."/>
            <person name="Scheremetjew M."/>
            <person name="Finn R."/>
            <person name="Kale V."/>
            <person name="Holt S."/>
            <person name="Cochrane G."/>
            <person name="Meng A."/>
            <person name="Brown T."/>
            <person name="Cohen L."/>
        </authorList>
    </citation>
    <scope>NUCLEOTIDE SEQUENCE</scope>
    <source>
        <strain evidence="3">CCMP1320</strain>
    </source>
</reference>
<dbReference type="EMBL" id="HBIP01012073">
    <property type="protein sequence ID" value="CAE0491743.1"/>
    <property type="molecule type" value="Transcribed_RNA"/>
</dbReference>
<name>A0A6S8J8B7_DUNTE</name>
<sequence length="228" mass="24513">MPSIKSSRWVAQEEEEEQENKDRERKRREAEGKAGGKRSRWDAGGDEGDVNSEGGEGNAGGEKGDAPAMKSRWEKRDEEEAGGGRLVAKRRKEALNLSDADILSELNSTFASAGAGAAPNQRRRSSLRGGRQGAASAEKRRVWWPDEDGTGKGEEDAAGGIQGFTIQPVPKPLAEVYYVVGLGPLPGENAMVYMDEASPFITRDAQSFADQVSLHMHVVASVSVEKGG</sequence>
<evidence type="ECO:0000256" key="1">
    <source>
        <dbReference type="SAM" id="MobiDB-lite"/>
    </source>
</evidence>
<evidence type="ECO:0000313" key="3">
    <source>
        <dbReference type="EMBL" id="CAE0491743.1"/>
    </source>
</evidence>
<gene>
    <name evidence="2" type="ORF">DTER00134_LOCUS6815</name>
    <name evidence="3" type="ORF">DTER00134_LOCUS6816</name>
</gene>
<protein>
    <submittedName>
        <fullName evidence="3">Uncharacterized protein</fullName>
    </submittedName>
</protein>